<dbReference type="InterPro" id="IPR028082">
    <property type="entry name" value="Peripla_BP_I"/>
</dbReference>
<dbReference type="InterPro" id="IPR000843">
    <property type="entry name" value="HTH_LacI"/>
</dbReference>
<evidence type="ECO:0000313" key="4">
    <source>
        <dbReference type="EMBL" id="KAJ02590.1"/>
    </source>
</evidence>
<dbReference type="Pfam" id="PF00356">
    <property type="entry name" value="LacI"/>
    <property type="match status" value="1"/>
</dbReference>
<dbReference type="AlphaFoldDB" id="A0A061STL7"/>
<keyword evidence="1" id="KW-0805">Transcription regulation</keyword>
<dbReference type="RefSeq" id="WP_037908881.1">
    <property type="nucleotide sequence ID" value="NZ_CP068998.1"/>
</dbReference>
<dbReference type="GO" id="GO:0000976">
    <property type="term" value="F:transcription cis-regulatory region binding"/>
    <property type="evidence" value="ECO:0007669"/>
    <property type="project" value="TreeGrafter"/>
</dbReference>
<proteinExistence type="predicted"/>
<protein>
    <submittedName>
        <fullName evidence="4">LacI family transcriptional regulator</fullName>
    </submittedName>
</protein>
<dbReference type="GO" id="GO:0003700">
    <property type="term" value="F:DNA-binding transcription factor activity"/>
    <property type="evidence" value="ECO:0007669"/>
    <property type="project" value="TreeGrafter"/>
</dbReference>
<sequence>MKSKAPKVSIKDVAQAAGVSIASVSRAMNEGTGNVSEATRQKVEKAIAELNYRPNWIGKALRGHSNNTFAMIISSIQNNFFSAVAWEIERRLNDEGAAMLLFNSNENMQLQDRCLEEIRSRQVAGVFMLCAVDSPNLKELAEHTPVILINRQIDDLPDLPFVGIDDRSAASELAKAIMRENDGPIALIHGPQTSNTSRARLDGFRSEFEREGRAILPENMIEAELSMESGYACAVHLMNTAKTPYSAIVCGNDQIAYGAYRRCRELGLNVPQDTAIYGFDDNPLNHWLAPWLNTVSVPHVRYAEEAVERMKRLVNGQTVENAILPYDIILRR</sequence>
<dbReference type="SUPFAM" id="SSF53822">
    <property type="entry name" value="Periplasmic binding protein-like I"/>
    <property type="match status" value="1"/>
</dbReference>
<gene>
    <name evidence="4" type="ORF">PM02_12455</name>
</gene>
<dbReference type="Pfam" id="PF00532">
    <property type="entry name" value="Peripla_BP_1"/>
    <property type="match status" value="1"/>
</dbReference>
<dbReference type="SMART" id="SM00354">
    <property type="entry name" value="HTH_LACI"/>
    <property type="match status" value="1"/>
</dbReference>
<organism evidence="4 5">
    <name type="scientific">Sulfitobacter mediterraneus</name>
    <dbReference type="NCBI Taxonomy" id="83219"/>
    <lineage>
        <taxon>Bacteria</taxon>
        <taxon>Pseudomonadati</taxon>
        <taxon>Pseudomonadota</taxon>
        <taxon>Alphaproteobacteria</taxon>
        <taxon>Rhodobacterales</taxon>
        <taxon>Roseobacteraceae</taxon>
        <taxon>Sulfitobacter</taxon>
    </lineage>
</organism>
<evidence type="ECO:0000256" key="2">
    <source>
        <dbReference type="ARBA" id="ARBA00023125"/>
    </source>
</evidence>
<dbReference type="InterPro" id="IPR010982">
    <property type="entry name" value="Lambda_DNA-bd_dom_sf"/>
</dbReference>
<dbReference type="CDD" id="cd01392">
    <property type="entry name" value="HTH_LacI"/>
    <property type="match status" value="1"/>
</dbReference>
<dbReference type="PROSITE" id="PS50932">
    <property type="entry name" value="HTH_LACI_2"/>
    <property type="match status" value="1"/>
</dbReference>
<keyword evidence="3" id="KW-0804">Transcription</keyword>
<dbReference type="InterPro" id="IPR001761">
    <property type="entry name" value="Peripla_BP/Lac1_sug-bd_dom"/>
</dbReference>
<dbReference type="CDD" id="cd06267">
    <property type="entry name" value="PBP1_LacI_sugar_binding-like"/>
    <property type="match status" value="1"/>
</dbReference>
<dbReference type="eggNOG" id="COG1609">
    <property type="taxonomic scope" value="Bacteria"/>
</dbReference>
<dbReference type="EMBL" id="JEMU01000010">
    <property type="protein sequence ID" value="KAJ02590.1"/>
    <property type="molecule type" value="Genomic_DNA"/>
</dbReference>
<reference evidence="4 5" key="1">
    <citation type="journal article" date="2014" name="Genome Announc.">
        <title>Draft Genome Sequences of Two Isolates of the Roseobacter Group, Sulfitobacter sp. Strains 3SOLIMAR09 and 1FIGIMAR09, from Harbors of Mallorca Island (Mediterranean Sea).</title>
        <authorList>
            <person name="Mas-Llado M."/>
            <person name="Pina-Villalonga J.M."/>
            <person name="Brunet-Galmes I."/>
            <person name="Nogales B."/>
            <person name="Bosch R."/>
        </authorList>
    </citation>
    <scope>NUCLEOTIDE SEQUENCE [LARGE SCALE GENOMIC DNA]</scope>
    <source>
        <strain evidence="4 5">1FIGIMAR09</strain>
    </source>
</reference>
<dbReference type="SUPFAM" id="SSF47413">
    <property type="entry name" value="lambda repressor-like DNA-binding domains"/>
    <property type="match status" value="1"/>
</dbReference>
<name>A0A061STL7_9RHOB</name>
<accession>A0A061STL7</accession>
<dbReference type="PROSITE" id="PS00356">
    <property type="entry name" value="HTH_LACI_1"/>
    <property type="match status" value="1"/>
</dbReference>
<dbReference type="PANTHER" id="PTHR30146">
    <property type="entry name" value="LACI-RELATED TRANSCRIPTIONAL REPRESSOR"/>
    <property type="match status" value="1"/>
</dbReference>
<dbReference type="PANTHER" id="PTHR30146:SF109">
    <property type="entry name" value="HTH-TYPE TRANSCRIPTIONAL REGULATOR GALS"/>
    <property type="match status" value="1"/>
</dbReference>
<evidence type="ECO:0000256" key="3">
    <source>
        <dbReference type="ARBA" id="ARBA00023163"/>
    </source>
</evidence>
<keyword evidence="2" id="KW-0238">DNA-binding</keyword>
<evidence type="ECO:0000313" key="5">
    <source>
        <dbReference type="Proteomes" id="UP000027337"/>
    </source>
</evidence>
<dbReference type="GeneID" id="72438504"/>
<dbReference type="Gene3D" id="1.10.260.40">
    <property type="entry name" value="lambda repressor-like DNA-binding domains"/>
    <property type="match status" value="1"/>
</dbReference>
<keyword evidence="5" id="KW-1185">Reference proteome</keyword>
<evidence type="ECO:0000256" key="1">
    <source>
        <dbReference type="ARBA" id="ARBA00023015"/>
    </source>
</evidence>
<comment type="caution">
    <text evidence="4">The sequence shown here is derived from an EMBL/GenBank/DDBJ whole genome shotgun (WGS) entry which is preliminary data.</text>
</comment>
<dbReference type="Gene3D" id="3.40.50.2300">
    <property type="match status" value="2"/>
</dbReference>
<dbReference type="STRING" id="83219.PM02_12455"/>
<dbReference type="Proteomes" id="UP000027337">
    <property type="component" value="Unassembled WGS sequence"/>
</dbReference>